<comment type="similarity">
    <text evidence="2">Belongs to the threonine aldolase family.</text>
</comment>
<sequence length="358" mass="39590">MPRYGFLDDYSEGVHPTVIEALSRTNLSQQKAYSNDEFCEDARRLIRDKINAPEATIHLVPSGTAANLISIASYLRPYEAIIAAPSGHIATKESGAIESTGHKIIITEPTADGKLTPEKVGTAFNQNSLFAHQAKPRMVYISNATEMGTVYTRSELAALSTACRSLDLLLLMDGARLGAALTCPKNDMSLDDIYNLTDVFWIGGTKNGALLGEAVVIKDQSLGQSFPYHMKQRGALLAKGRILGIQFVTLFNDDLFFRLARHANDTAAKISTSLVSLGFKLWAQTETNQVFPVLPPALVRELQKNFDFHIWEHLQDGSLVIRLVTGWATEMEAVERFCALAYAWTKRSREGYTTMEKL</sequence>
<feature type="domain" description="Aromatic amino acid beta-eliminating lyase/threonine aldolase" evidence="4">
    <location>
        <begin position="31"/>
        <end position="291"/>
    </location>
</feature>
<dbReference type="InterPro" id="IPR015422">
    <property type="entry name" value="PyrdxlP-dep_Trfase_small"/>
</dbReference>
<protein>
    <recommendedName>
        <fullName evidence="4">Aromatic amino acid beta-eliminating lyase/threonine aldolase domain-containing protein</fullName>
    </recommendedName>
</protein>
<dbReference type="GeneID" id="27360702"/>
<dbReference type="AlphaFoldDB" id="A0A0D2DT56"/>
<evidence type="ECO:0000256" key="3">
    <source>
        <dbReference type="ARBA" id="ARBA00022898"/>
    </source>
</evidence>
<dbReference type="EMBL" id="KN847340">
    <property type="protein sequence ID" value="KIW38789.1"/>
    <property type="molecule type" value="Genomic_DNA"/>
</dbReference>
<dbReference type="Gene3D" id="3.40.640.10">
    <property type="entry name" value="Type I PLP-dependent aspartate aminotransferase-like (Major domain)"/>
    <property type="match status" value="1"/>
</dbReference>
<reference evidence="5 6" key="1">
    <citation type="submission" date="2015-01" db="EMBL/GenBank/DDBJ databases">
        <title>The Genome Sequence of Exophiala oligosperma CBS72588.</title>
        <authorList>
            <consortium name="The Broad Institute Genomics Platform"/>
            <person name="Cuomo C."/>
            <person name="de Hoog S."/>
            <person name="Gorbushina A."/>
            <person name="Stielow B."/>
            <person name="Teixiera M."/>
            <person name="Abouelleil A."/>
            <person name="Chapman S.B."/>
            <person name="Priest M."/>
            <person name="Young S.K."/>
            <person name="Wortman J."/>
            <person name="Nusbaum C."/>
            <person name="Birren B."/>
        </authorList>
    </citation>
    <scope>NUCLEOTIDE SEQUENCE [LARGE SCALE GENOMIC DNA]</scope>
    <source>
        <strain evidence="5 6">CBS 72588</strain>
    </source>
</reference>
<evidence type="ECO:0000313" key="5">
    <source>
        <dbReference type="EMBL" id="KIW38789.1"/>
    </source>
</evidence>
<evidence type="ECO:0000313" key="6">
    <source>
        <dbReference type="Proteomes" id="UP000053342"/>
    </source>
</evidence>
<dbReference type="Pfam" id="PF01212">
    <property type="entry name" value="Beta_elim_lyase"/>
    <property type="match status" value="1"/>
</dbReference>
<dbReference type="GO" id="GO:0016829">
    <property type="term" value="F:lyase activity"/>
    <property type="evidence" value="ECO:0007669"/>
    <property type="project" value="InterPro"/>
</dbReference>
<dbReference type="RefSeq" id="XP_016259005.1">
    <property type="nucleotide sequence ID" value="XM_016409983.1"/>
</dbReference>
<dbReference type="STRING" id="215243.A0A0D2DT56"/>
<evidence type="ECO:0000256" key="1">
    <source>
        <dbReference type="ARBA" id="ARBA00001933"/>
    </source>
</evidence>
<accession>A0A0D2DT56</accession>
<evidence type="ECO:0000256" key="2">
    <source>
        <dbReference type="ARBA" id="ARBA00006966"/>
    </source>
</evidence>
<keyword evidence="3" id="KW-0663">Pyridoxal phosphate</keyword>
<comment type="cofactor">
    <cofactor evidence="1">
        <name>pyridoxal 5'-phosphate</name>
        <dbReference type="ChEBI" id="CHEBI:597326"/>
    </cofactor>
</comment>
<evidence type="ECO:0000259" key="4">
    <source>
        <dbReference type="Pfam" id="PF01212"/>
    </source>
</evidence>
<dbReference type="SUPFAM" id="SSF53383">
    <property type="entry name" value="PLP-dependent transferases"/>
    <property type="match status" value="1"/>
</dbReference>
<dbReference type="InterPro" id="IPR015421">
    <property type="entry name" value="PyrdxlP-dep_Trfase_major"/>
</dbReference>
<dbReference type="PANTHER" id="PTHR48097">
    <property type="entry name" value="L-THREONINE ALDOLASE-RELATED"/>
    <property type="match status" value="1"/>
</dbReference>
<dbReference type="Proteomes" id="UP000053342">
    <property type="component" value="Unassembled WGS sequence"/>
</dbReference>
<dbReference type="InterPro" id="IPR015424">
    <property type="entry name" value="PyrdxlP-dep_Trfase"/>
</dbReference>
<dbReference type="OrthoDB" id="10261951at2759"/>
<gene>
    <name evidence="5" type="ORF">PV06_08628</name>
</gene>
<proteinExistence type="inferred from homology"/>
<organism evidence="5 6">
    <name type="scientific">Exophiala oligosperma</name>
    <dbReference type="NCBI Taxonomy" id="215243"/>
    <lineage>
        <taxon>Eukaryota</taxon>
        <taxon>Fungi</taxon>
        <taxon>Dikarya</taxon>
        <taxon>Ascomycota</taxon>
        <taxon>Pezizomycotina</taxon>
        <taxon>Eurotiomycetes</taxon>
        <taxon>Chaetothyriomycetidae</taxon>
        <taxon>Chaetothyriales</taxon>
        <taxon>Herpotrichiellaceae</taxon>
        <taxon>Exophiala</taxon>
    </lineage>
</organism>
<dbReference type="Gene3D" id="3.90.1150.10">
    <property type="entry name" value="Aspartate Aminotransferase, domain 1"/>
    <property type="match status" value="1"/>
</dbReference>
<dbReference type="InterPro" id="IPR001597">
    <property type="entry name" value="ArAA_b-elim_lyase/Thr_aldolase"/>
</dbReference>
<dbReference type="GO" id="GO:0006520">
    <property type="term" value="P:amino acid metabolic process"/>
    <property type="evidence" value="ECO:0007669"/>
    <property type="project" value="InterPro"/>
</dbReference>
<dbReference type="HOGENOM" id="CLU_049619_1_0_1"/>
<dbReference type="VEuPathDB" id="FungiDB:PV06_08628"/>
<dbReference type="PANTHER" id="PTHR48097:SF5">
    <property type="entry name" value="LOW SPECIFICITY L-THREONINE ALDOLASE"/>
    <property type="match status" value="1"/>
</dbReference>
<name>A0A0D2DT56_9EURO</name>
<keyword evidence="6" id="KW-1185">Reference proteome</keyword>